<organism evidence="1 2">
    <name type="scientific">Nesidiocoris tenuis</name>
    <dbReference type="NCBI Taxonomy" id="355587"/>
    <lineage>
        <taxon>Eukaryota</taxon>
        <taxon>Metazoa</taxon>
        <taxon>Ecdysozoa</taxon>
        <taxon>Arthropoda</taxon>
        <taxon>Hexapoda</taxon>
        <taxon>Insecta</taxon>
        <taxon>Pterygota</taxon>
        <taxon>Neoptera</taxon>
        <taxon>Paraneoptera</taxon>
        <taxon>Hemiptera</taxon>
        <taxon>Heteroptera</taxon>
        <taxon>Panheteroptera</taxon>
        <taxon>Cimicomorpha</taxon>
        <taxon>Miridae</taxon>
        <taxon>Dicyphina</taxon>
        <taxon>Nesidiocoris</taxon>
    </lineage>
</organism>
<dbReference type="Proteomes" id="UP000479000">
    <property type="component" value="Unassembled WGS sequence"/>
</dbReference>
<keyword evidence="2" id="KW-1185">Reference proteome</keyword>
<gene>
    <name evidence="1" type="ORF">NTEN_LOCUS2558</name>
</gene>
<name>A0A6H5G2S4_9HEMI</name>
<proteinExistence type="predicted"/>
<sequence length="68" mass="7853">MRGKVLLHIQNQQNSQSVVNYPKRISRTFEHTSSREFQTNLLTSRGLCDLITIKLLGVLIQDPHHDII</sequence>
<dbReference type="AlphaFoldDB" id="A0A6H5G2S4"/>
<accession>A0A6H5G2S4</accession>
<dbReference type="EMBL" id="CADCXU010004090">
    <property type="protein sequence ID" value="CAA9995828.1"/>
    <property type="molecule type" value="Genomic_DNA"/>
</dbReference>
<evidence type="ECO:0000313" key="1">
    <source>
        <dbReference type="EMBL" id="CAA9995828.1"/>
    </source>
</evidence>
<protein>
    <submittedName>
        <fullName evidence="1">Uncharacterized protein</fullName>
    </submittedName>
</protein>
<evidence type="ECO:0000313" key="2">
    <source>
        <dbReference type="Proteomes" id="UP000479000"/>
    </source>
</evidence>
<reference evidence="1 2" key="1">
    <citation type="submission" date="2020-02" db="EMBL/GenBank/DDBJ databases">
        <authorList>
            <person name="Ferguson B K."/>
        </authorList>
    </citation>
    <scope>NUCLEOTIDE SEQUENCE [LARGE SCALE GENOMIC DNA]</scope>
</reference>